<dbReference type="EMBL" id="CP002272">
    <property type="protein sequence ID" value="ADO46927.1"/>
    <property type="molecule type" value="Genomic_DNA"/>
</dbReference>
<reference evidence="1 2" key="2">
    <citation type="journal article" date="2011" name="Stand. Genomic Sci.">
        <title>Complete genome sequence of 'Enterobacter lignolyticus' SCF1.</title>
        <authorList>
            <person name="Deangelis K.M."/>
            <person name="D'Haeseleer P."/>
            <person name="Chivian D."/>
            <person name="Fortney J.L."/>
            <person name="Khudyakov J."/>
            <person name="Simmons B."/>
            <person name="Woo H."/>
            <person name="Arkin A.P."/>
            <person name="Davenport K.W."/>
            <person name="Goodwin L."/>
            <person name="Chen A."/>
            <person name="Ivanova N."/>
            <person name="Kyrpides N.C."/>
            <person name="Mavromatis K."/>
            <person name="Woyke T."/>
            <person name="Hazen T.C."/>
        </authorList>
    </citation>
    <scope>NUCLEOTIDE SEQUENCE [LARGE SCALE GENOMIC DNA]</scope>
    <source>
        <strain evidence="1 2">SCF1</strain>
    </source>
</reference>
<protein>
    <submittedName>
        <fullName evidence="1">Uncharacterized protein</fullName>
    </submittedName>
</protein>
<keyword evidence="2" id="KW-1185">Reference proteome</keyword>
<organism evidence="1 2">
    <name type="scientific">Enterobacter lignolyticus (strain SCF1)</name>
    <dbReference type="NCBI Taxonomy" id="701347"/>
    <lineage>
        <taxon>Bacteria</taxon>
        <taxon>Pseudomonadati</taxon>
        <taxon>Pseudomonadota</taxon>
        <taxon>Gammaproteobacteria</taxon>
        <taxon>Enterobacterales</taxon>
        <taxon>Enterobacteriaceae</taxon>
        <taxon>Pluralibacter</taxon>
    </lineage>
</organism>
<sequence>MDDAVLHSAGLDELLRMHLDRHLQGEIPYLRALELAVVELSRENRDMKARLLEYYNVQAGGH</sequence>
<name>E3G2I8_ENTLS</name>
<dbReference type="AlphaFoldDB" id="E3G2I8"/>
<evidence type="ECO:0000313" key="2">
    <source>
        <dbReference type="Proteomes" id="UP000006872"/>
    </source>
</evidence>
<proteinExistence type="predicted"/>
<dbReference type="KEGG" id="esc:Entcl_0650"/>
<dbReference type="HOGENOM" id="CLU_2897200_0_0_6"/>
<accession>E3G2I8</accession>
<evidence type="ECO:0000313" key="1">
    <source>
        <dbReference type="EMBL" id="ADO46927.1"/>
    </source>
</evidence>
<dbReference type="Proteomes" id="UP000006872">
    <property type="component" value="Chromosome"/>
</dbReference>
<gene>
    <name evidence="1" type="ordered locus">Entcl_0650</name>
</gene>
<reference evidence="2" key="1">
    <citation type="submission" date="2010-10" db="EMBL/GenBank/DDBJ databases">
        <title>Complete sequence of Enterobacter cloacae SCF1.</title>
        <authorList>
            <consortium name="US DOE Joint Genome Institute"/>
            <person name="Lucas S."/>
            <person name="Copeland A."/>
            <person name="Lapidus A."/>
            <person name="Cheng J.-F."/>
            <person name="Bruce D."/>
            <person name="Goodwin L."/>
            <person name="Pitluck S."/>
            <person name="Davenport K."/>
            <person name="Detter J.C."/>
            <person name="Han C."/>
            <person name="Tapia R."/>
            <person name="Land M."/>
            <person name="Hauser L."/>
            <person name="Chang Y.-J."/>
            <person name="Jeffries C."/>
            <person name="Kyrpides N."/>
            <person name="Ivanova N."/>
            <person name="Mikhailova N."/>
            <person name="DeAngelis K."/>
            <person name="Arkin A.P."/>
            <person name="Chivian D."/>
            <person name="Edwards B."/>
            <person name="Woo H."/>
            <person name="Hazen T.C."/>
            <person name="Woyke T."/>
        </authorList>
    </citation>
    <scope>NUCLEOTIDE SEQUENCE [LARGE SCALE GENOMIC DNA]</scope>
    <source>
        <strain evidence="2">SCF1</strain>
    </source>
</reference>
<dbReference type="STRING" id="701347.Entcl_0650"/>